<dbReference type="AlphaFoldDB" id="A0A2T1GMQ4"/>
<organism evidence="3 4">
    <name type="scientific">Chamaesiphon polymorphus CCALA 037</name>
    <dbReference type="NCBI Taxonomy" id="2107692"/>
    <lineage>
        <taxon>Bacteria</taxon>
        <taxon>Bacillati</taxon>
        <taxon>Cyanobacteriota</taxon>
        <taxon>Cyanophyceae</taxon>
        <taxon>Gomontiellales</taxon>
        <taxon>Chamaesiphonaceae</taxon>
        <taxon>Chamaesiphon</taxon>
    </lineage>
</organism>
<accession>A0A2T1GMQ4</accession>
<evidence type="ECO:0000256" key="2">
    <source>
        <dbReference type="SAM" id="Phobius"/>
    </source>
</evidence>
<feature type="transmembrane region" description="Helical" evidence="2">
    <location>
        <begin position="26"/>
        <end position="49"/>
    </location>
</feature>
<dbReference type="Proteomes" id="UP000238937">
    <property type="component" value="Unassembled WGS sequence"/>
</dbReference>
<evidence type="ECO:0000256" key="1">
    <source>
        <dbReference type="SAM" id="MobiDB-lite"/>
    </source>
</evidence>
<name>A0A2T1GMQ4_9CYAN</name>
<dbReference type="RefSeq" id="WP_106299853.1">
    <property type="nucleotide sequence ID" value="NZ_PVWO01000013.1"/>
</dbReference>
<dbReference type="OrthoDB" id="528950at2"/>
<evidence type="ECO:0000313" key="3">
    <source>
        <dbReference type="EMBL" id="PSB59145.1"/>
    </source>
</evidence>
<reference evidence="3 4" key="1">
    <citation type="submission" date="2018-03" db="EMBL/GenBank/DDBJ databases">
        <title>The ancient ancestry and fast evolution of plastids.</title>
        <authorList>
            <person name="Moore K.R."/>
            <person name="Magnabosco C."/>
            <person name="Momper L."/>
            <person name="Gold D.A."/>
            <person name="Bosak T."/>
            <person name="Fournier G.P."/>
        </authorList>
    </citation>
    <scope>NUCLEOTIDE SEQUENCE [LARGE SCALE GENOMIC DNA]</scope>
    <source>
        <strain evidence="3 4">CCALA 037</strain>
    </source>
</reference>
<keyword evidence="4" id="KW-1185">Reference proteome</keyword>
<sequence length="286" mass="31301">MSDSFHELKSLTKIRPHSQATENNHFALFVLVTCGLSIFNTLLLIINAFSTNNIANRPLPTMVQTINGKTIQVTAFESKNRSPQLIKDFTAMTLTKLFTWSRYLPPATTEDMRRPKIDPGAPIESKSAKALVPTTVWAGSFALSDKFREEFLGETISPLLTKLGVLQGQSEVTISILDLQDPIEVKGNNDERLWKVKVVANLILRSAANVPEKTIPFNKIVYVKAIYPATLAQTTTPGDLAQVVAMAQAPGLQIYAVEAYQADDIKPPTVSAPAPATNVTPTTPQK</sequence>
<proteinExistence type="predicted"/>
<comment type="caution">
    <text evidence="3">The sequence shown here is derived from an EMBL/GenBank/DDBJ whole genome shotgun (WGS) entry which is preliminary data.</text>
</comment>
<feature type="region of interest" description="Disordered" evidence="1">
    <location>
        <begin position="267"/>
        <end position="286"/>
    </location>
</feature>
<dbReference type="EMBL" id="PVWO01000013">
    <property type="protein sequence ID" value="PSB59145.1"/>
    <property type="molecule type" value="Genomic_DNA"/>
</dbReference>
<keyword evidence="2" id="KW-0472">Membrane</keyword>
<gene>
    <name evidence="3" type="ORF">C7B77_02110</name>
</gene>
<keyword evidence="2" id="KW-0812">Transmembrane</keyword>
<keyword evidence="2" id="KW-1133">Transmembrane helix</keyword>
<protein>
    <submittedName>
        <fullName evidence="3">Uncharacterized protein</fullName>
    </submittedName>
</protein>
<evidence type="ECO:0000313" key="4">
    <source>
        <dbReference type="Proteomes" id="UP000238937"/>
    </source>
</evidence>